<evidence type="ECO:0000313" key="1">
    <source>
        <dbReference type="EMBL" id="GGY81824.1"/>
    </source>
</evidence>
<evidence type="ECO:0000313" key="4">
    <source>
        <dbReference type="Proteomes" id="UP000619512"/>
    </source>
</evidence>
<dbReference type="InterPro" id="IPR029069">
    <property type="entry name" value="HotDog_dom_sf"/>
</dbReference>
<accession>A0A4P7BHW3</accession>
<dbReference type="EMBL" id="CP038026">
    <property type="protein sequence ID" value="QBQ38404.1"/>
    <property type="molecule type" value="Genomic_DNA"/>
</dbReference>
<reference evidence="1" key="3">
    <citation type="submission" date="2022-12" db="EMBL/GenBank/DDBJ databases">
        <authorList>
            <person name="Sun Q."/>
            <person name="Kim S."/>
        </authorList>
    </citation>
    <scope>NUCLEOTIDE SEQUENCE</scope>
    <source>
        <strain evidence="1">KCTC 12344</strain>
    </source>
</reference>
<evidence type="ECO:0000313" key="3">
    <source>
        <dbReference type="Proteomes" id="UP000294359"/>
    </source>
</evidence>
<keyword evidence="3" id="KW-1185">Reference proteome</keyword>
<evidence type="ECO:0000313" key="2">
    <source>
        <dbReference type="EMBL" id="QBQ38404.1"/>
    </source>
</evidence>
<reference evidence="2 3" key="2">
    <citation type="submission" date="2019-03" db="EMBL/GenBank/DDBJ databases">
        <title>Draft Genome Sequences of Six Type Strains of the Genus Massilia.</title>
        <authorList>
            <person name="Miess H."/>
            <person name="Frediansyhah A."/>
            <person name="Gross H."/>
        </authorList>
    </citation>
    <scope>NUCLEOTIDE SEQUENCE [LARGE SCALE GENOMIC DNA]</scope>
    <source>
        <strain evidence="2 3">DSM 17505</strain>
    </source>
</reference>
<dbReference type="RefSeq" id="WP_134387105.1">
    <property type="nucleotide sequence ID" value="NZ_BMWW01000002.1"/>
</dbReference>
<evidence type="ECO:0008006" key="5">
    <source>
        <dbReference type="Google" id="ProtNLM"/>
    </source>
</evidence>
<dbReference type="InterPro" id="IPR016776">
    <property type="entry name" value="ApeP-like_dehydratase"/>
</dbReference>
<dbReference type="Proteomes" id="UP000619512">
    <property type="component" value="Unassembled WGS sequence"/>
</dbReference>
<organism evidence="1 4">
    <name type="scientific">Pseudoduganella plicata</name>
    <dbReference type="NCBI Taxonomy" id="321984"/>
    <lineage>
        <taxon>Bacteria</taxon>
        <taxon>Pseudomonadati</taxon>
        <taxon>Pseudomonadota</taxon>
        <taxon>Betaproteobacteria</taxon>
        <taxon>Burkholderiales</taxon>
        <taxon>Oxalobacteraceae</taxon>
        <taxon>Telluria group</taxon>
        <taxon>Pseudoduganella</taxon>
    </lineage>
</organism>
<dbReference type="OrthoDB" id="9800188at2"/>
<dbReference type="AlphaFoldDB" id="A0A4P7BHW3"/>
<dbReference type="EMBL" id="BMWW01000002">
    <property type="protein sequence ID" value="GGY81824.1"/>
    <property type="molecule type" value="Genomic_DNA"/>
</dbReference>
<name>A0A4P7BHW3_9BURK</name>
<reference evidence="1" key="1">
    <citation type="journal article" date="2014" name="Int. J. Syst. Evol. Microbiol.">
        <title>Complete genome sequence of Corynebacterium casei LMG S-19264T (=DSM 44701T), isolated from a smear-ripened cheese.</title>
        <authorList>
            <consortium name="US DOE Joint Genome Institute (JGI-PGF)"/>
            <person name="Walter F."/>
            <person name="Albersmeier A."/>
            <person name="Kalinowski J."/>
            <person name="Ruckert C."/>
        </authorList>
    </citation>
    <scope>NUCLEOTIDE SEQUENCE</scope>
    <source>
        <strain evidence="1">KCTC 12344</strain>
    </source>
</reference>
<protein>
    <recommendedName>
        <fullName evidence="5">3-hydroxylacyl-ACP dehydratase</fullName>
    </recommendedName>
</protein>
<dbReference type="Pfam" id="PF22817">
    <property type="entry name" value="ApeP-like"/>
    <property type="match status" value="1"/>
</dbReference>
<dbReference type="Proteomes" id="UP000294359">
    <property type="component" value="Chromosome"/>
</dbReference>
<dbReference type="Gene3D" id="3.10.129.10">
    <property type="entry name" value="Hotdog Thioesterase"/>
    <property type="match status" value="1"/>
</dbReference>
<proteinExistence type="predicted"/>
<dbReference type="SUPFAM" id="SSF54637">
    <property type="entry name" value="Thioesterase/thiol ester dehydrase-isomerase"/>
    <property type="match status" value="1"/>
</dbReference>
<gene>
    <name evidence="2" type="ORF">E1742_21170</name>
    <name evidence="1" type="ORF">GCM10007388_13330</name>
</gene>
<sequence>MTMHDAAPYLPHGGAMRLIDLVADDGSAHATIRADNPFLLPAGLPAWVGLEYMAQGVAAAHNLRAGQAGAPRSGVITAFKALRCAGEWLDPALGLTVSSELLHADGGHAVSACRLWQGGLEVASVTVYTKEHDAGGQA</sequence>